<organism evidence="2 3">
    <name type="scientific">Pseudomonas syringae CC1557</name>
    <dbReference type="NCBI Taxonomy" id="1357279"/>
    <lineage>
        <taxon>Bacteria</taxon>
        <taxon>Pseudomonadati</taxon>
        <taxon>Pseudomonadota</taxon>
        <taxon>Gammaproteobacteria</taxon>
        <taxon>Pseudomonadales</taxon>
        <taxon>Pseudomonadaceae</taxon>
        <taxon>Pseudomonas</taxon>
        <taxon>Pseudomonas syringae</taxon>
    </lineage>
</organism>
<evidence type="ECO:0000256" key="1">
    <source>
        <dbReference type="SAM" id="MobiDB-lite"/>
    </source>
</evidence>
<evidence type="ECO:0000313" key="2">
    <source>
        <dbReference type="EMBL" id="AHG43580.1"/>
    </source>
</evidence>
<feature type="region of interest" description="Disordered" evidence="1">
    <location>
        <begin position="134"/>
        <end position="172"/>
    </location>
</feature>
<dbReference type="Proteomes" id="UP000019089">
    <property type="component" value="Chromosome"/>
</dbReference>
<gene>
    <name evidence="2" type="ORF">N018_12410</name>
</gene>
<dbReference type="KEGG" id="psyr:N018_12410"/>
<dbReference type="HOGENOM" id="CLU_1553968_0_0_6"/>
<name>W0N275_PSESX</name>
<proteinExistence type="predicted"/>
<protein>
    <submittedName>
        <fullName evidence="2">Uncharacterized protein</fullName>
    </submittedName>
</protein>
<evidence type="ECO:0000313" key="3">
    <source>
        <dbReference type="Proteomes" id="UP000019089"/>
    </source>
</evidence>
<dbReference type="EMBL" id="CP007014">
    <property type="protein sequence ID" value="AHG43580.1"/>
    <property type="molecule type" value="Genomic_DNA"/>
</dbReference>
<accession>W0N275</accession>
<reference evidence="2 3" key="1">
    <citation type="submission" date="2013-12" db="EMBL/GenBank/DDBJ databases">
        <title>Interactions Between Genome Architecture and Virulence Genes in Pseudomonas syringae, strain CC1557 as a model.</title>
        <authorList>
            <person name="Baltrus D."/>
            <person name="Hockett K."/>
            <person name="Karlsrud E."/>
            <person name="Dougherty K."/>
            <person name="Nishimura M."/>
        </authorList>
    </citation>
    <scope>NUCLEOTIDE SEQUENCE [LARGE SCALE GENOMIC DNA]</scope>
    <source>
        <strain evidence="2 3">CC1557</strain>
    </source>
</reference>
<sequence length="172" mass="19498">MKWDWVTIIEPKSGVKLAYPSMLLTRTTHPESNLVTLVDIDFEDKSVSIEILRADNVKPDAIDGMYNDLTSDGQTTVTHSSRKGRLFIIEGYRGTREYYRRYEQRGGKNLGYDLVWSGSRDVEMQQISVLISNSSEPFPFDTPRQNRDPDYSHLVGPAQVAKKEPGGTQSPK</sequence>
<dbReference type="RefSeq" id="WP_025389740.1">
    <property type="nucleotide sequence ID" value="NZ_CP007014.1"/>
</dbReference>
<dbReference type="AlphaFoldDB" id="W0N275"/>